<name>A0A6G6W8G5_9ACTN</name>
<keyword evidence="3" id="KW-1185">Reference proteome</keyword>
<dbReference type="InterPro" id="IPR057952">
    <property type="entry name" value="Rv2743c-like"/>
</dbReference>
<evidence type="ECO:0000256" key="1">
    <source>
        <dbReference type="SAM" id="Phobius"/>
    </source>
</evidence>
<dbReference type="AlphaFoldDB" id="A0A6G6W8G5"/>
<feature type="transmembrane region" description="Helical" evidence="1">
    <location>
        <begin position="48"/>
        <end position="67"/>
    </location>
</feature>
<keyword evidence="1" id="KW-0472">Membrane</keyword>
<organism evidence="2 3">
    <name type="scientific">Nocardioides anomalus</name>
    <dbReference type="NCBI Taxonomy" id="2712223"/>
    <lineage>
        <taxon>Bacteria</taxon>
        <taxon>Bacillati</taxon>
        <taxon>Actinomycetota</taxon>
        <taxon>Actinomycetes</taxon>
        <taxon>Propionibacteriales</taxon>
        <taxon>Nocardioidaceae</taxon>
        <taxon>Nocardioides</taxon>
    </lineage>
</organism>
<reference evidence="2 3" key="1">
    <citation type="submission" date="2020-02" db="EMBL/GenBank/DDBJ databases">
        <title>Full genome sequence of Nocardioides sp. R-3366.</title>
        <authorList>
            <person name="Im W.-T."/>
        </authorList>
    </citation>
    <scope>NUCLEOTIDE SEQUENCE [LARGE SCALE GENOMIC DNA]</scope>
    <source>
        <strain evidence="2 3">R-3366</strain>
    </source>
</reference>
<dbReference type="EMBL" id="CP049257">
    <property type="protein sequence ID" value="QIG41499.1"/>
    <property type="molecule type" value="Genomic_DNA"/>
</dbReference>
<evidence type="ECO:0000313" key="3">
    <source>
        <dbReference type="Proteomes" id="UP000502996"/>
    </source>
</evidence>
<gene>
    <name evidence="2" type="ORF">G5V58_00795</name>
</gene>
<evidence type="ECO:0000313" key="2">
    <source>
        <dbReference type="EMBL" id="QIG41499.1"/>
    </source>
</evidence>
<dbReference type="Proteomes" id="UP000502996">
    <property type="component" value="Chromosome"/>
</dbReference>
<protein>
    <submittedName>
        <fullName evidence="2">Uncharacterized protein</fullName>
    </submittedName>
</protein>
<keyword evidence="1" id="KW-1133">Transmembrane helix</keyword>
<dbReference type="RefSeq" id="WP_165227898.1">
    <property type="nucleotide sequence ID" value="NZ_CP049257.1"/>
</dbReference>
<dbReference type="KEGG" id="nano:G5V58_00795"/>
<accession>A0A6G6W8G5</accession>
<dbReference type="Pfam" id="PF25587">
    <property type="entry name" value="Rv2743c"/>
    <property type="match status" value="1"/>
</dbReference>
<feature type="transmembrane region" description="Helical" evidence="1">
    <location>
        <begin position="23"/>
        <end position="42"/>
    </location>
</feature>
<keyword evidence="1" id="KW-0812">Transmembrane</keyword>
<sequence length="90" mass="9629">MVSHDLDDETLRRLARSFYVVKMARYAGLLVALLAIGALATARSAPTWVPVVLGGLAVAFVAAMVVTRARYVSAQRRPRPPTPPGAPSSR</sequence>
<proteinExistence type="predicted"/>